<sequence length="134" mass="14850">MGSGNDKGRQTTSEKKTERKKENGRVKNPVKQVANYRYSTTTRFQVRTPSACSSDICWMDSLHFCTSLASGEEASKDVGLLAVDANLLLCCSLACAARAPLLGRRHEWDNGWRISHADGECEAGEMMVRFSMID</sequence>
<feature type="compositionally biased region" description="Basic and acidic residues" evidence="1">
    <location>
        <begin position="1"/>
        <end position="25"/>
    </location>
</feature>
<proteinExistence type="predicted"/>
<name>A0A7T6XTQ7_PENDI</name>
<gene>
    <name evidence="2" type="ORF">Pdw03_2151</name>
</gene>
<evidence type="ECO:0000256" key="1">
    <source>
        <dbReference type="SAM" id="MobiDB-lite"/>
    </source>
</evidence>
<dbReference type="Proteomes" id="UP000595662">
    <property type="component" value="Chromosome 5"/>
</dbReference>
<reference evidence="2 3" key="1">
    <citation type="submission" date="2020-08" db="EMBL/GenBank/DDBJ databases">
        <title>The completed genome sequence of the pathogenic ascomycete fungus Penicillium digitatum.</title>
        <authorList>
            <person name="Wang M."/>
        </authorList>
    </citation>
    <scope>NUCLEOTIDE SEQUENCE [LARGE SCALE GENOMIC DNA]</scope>
    <source>
        <strain evidence="2 3">PdW03</strain>
    </source>
</reference>
<dbReference type="GeneID" id="90952344"/>
<dbReference type="RefSeq" id="XP_065957823.1">
    <property type="nucleotide sequence ID" value="XM_066100096.1"/>
</dbReference>
<accession>A0A7T6XTQ7</accession>
<evidence type="ECO:0000313" key="2">
    <source>
        <dbReference type="EMBL" id="QQK47253.1"/>
    </source>
</evidence>
<dbReference type="AlphaFoldDB" id="A0A7T6XTQ7"/>
<feature type="region of interest" description="Disordered" evidence="1">
    <location>
        <begin position="1"/>
        <end position="28"/>
    </location>
</feature>
<dbReference type="EMBL" id="CP060778">
    <property type="protein sequence ID" value="QQK47253.1"/>
    <property type="molecule type" value="Genomic_DNA"/>
</dbReference>
<organism evidence="2 3">
    <name type="scientific">Penicillium digitatum</name>
    <name type="common">Green mold</name>
    <dbReference type="NCBI Taxonomy" id="36651"/>
    <lineage>
        <taxon>Eukaryota</taxon>
        <taxon>Fungi</taxon>
        <taxon>Dikarya</taxon>
        <taxon>Ascomycota</taxon>
        <taxon>Pezizomycotina</taxon>
        <taxon>Eurotiomycetes</taxon>
        <taxon>Eurotiomycetidae</taxon>
        <taxon>Eurotiales</taxon>
        <taxon>Aspergillaceae</taxon>
        <taxon>Penicillium</taxon>
    </lineage>
</organism>
<evidence type="ECO:0000313" key="3">
    <source>
        <dbReference type="Proteomes" id="UP000595662"/>
    </source>
</evidence>
<protein>
    <submittedName>
        <fullName evidence="2">Uncharacterized protein</fullName>
    </submittedName>
</protein>